<evidence type="ECO:0000259" key="2">
    <source>
        <dbReference type="Pfam" id="PF04575"/>
    </source>
</evidence>
<dbReference type="AlphaFoldDB" id="A0A975PMQ2"/>
<feature type="region of interest" description="Disordered" evidence="1">
    <location>
        <begin position="1"/>
        <end position="21"/>
    </location>
</feature>
<dbReference type="Proteomes" id="UP000683291">
    <property type="component" value="Chromosome 1"/>
</dbReference>
<accession>A0A975PMQ2</accession>
<protein>
    <submittedName>
        <fullName evidence="3">DUF560 domain-containing protein</fullName>
    </submittedName>
</protein>
<organism evidence="3 4">
    <name type="scientific">Sulfitobacter albidus</name>
    <dbReference type="NCBI Taxonomy" id="2829501"/>
    <lineage>
        <taxon>Bacteria</taxon>
        <taxon>Pseudomonadati</taxon>
        <taxon>Pseudomonadota</taxon>
        <taxon>Alphaproteobacteria</taxon>
        <taxon>Rhodobacterales</taxon>
        <taxon>Roseobacteraceae</taxon>
        <taxon>Sulfitobacter</taxon>
    </lineage>
</organism>
<evidence type="ECO:0000256" key="1">
    <source>
        <dbReference type="SAM" id="MobiDB-lite"/>
    </source>
</evidence>
<gene>
    <name evidence="3" type="ORF">KDD17_02470</name>
</gene>
<evidence type="ECO:0000313" key="4">
    <source>
        <dbReference type="Proteomes" id="UP000683291"/>
    </source>
</evidence>
<sequence length="384" mass="41895">MLVGATASAQQDDPRWTRATQHMQQGAPAAALPDLEALVRAYPAEVTYRLELALALFRLERDRRAAYHFKQAQGARLSAQRAAAVRDYLARIDARKRVHLRFSIAAVPASNAGKRTSANSVTAAGLTIPLEDDQRAQSATGLEIAGGVTWLPRLTPRLQASLSLDTLIRHYDEKPLRELHLTGRAGLRFALRDSTFIEGGVLAGRQFLGEDAYADRRGVYGAYLTPLGGRAYGRLGVQHYRETYLDFTGATGDRTLVDAAVNYALGPRTLLRFSGYVQRTDARSDLQSGWKQGVSAGMTYAFDGGLVTLADLSLARDKRDGVGAITGVARRDITLGVSAQAYHSTIRVGPFTPVLKLGWEDNRSNREINSYSNTSISIGLRSVF</sequence>
<evidence type="ECO:0000313" key="3">
    <source>
        <dbReference type="EMBL" id="QUJ76939.1"/>
    </source>
</evidence>
<dbReference type="RefSeq" id="WP_212705136.1">
    <property type="nucleotide sequence ID" value="NZ_CP073581.1"/>
</dbReference>
<dbReference type="InterPro" id="IPR007655">
    <property type="entry name" value="Slam_C"/>
</dbReference>
<name>A0A975PMQ2_9RHOB</name>
<proteinExistence type="predicted"/>
<dbReference type="Pfam" id="PF04575">
    <property type="entry name" value="SlipAM"/>
    <property type="match status" value="1"/>
</dbReference>
<reference evidence="3" key="1">
    <citation type="submission" date="2021-04" db="EMBL/GenBank/DDBJ databases">
        <title>Complete genome sequence for Sulfitobacter sp. strain JK7-1.</title>
        <authorList>
            <person name="Park S.-J."/>
        </authorList>
    </citation>
    <scope>NUCLEOTIDE SEQUENCE</scope>
    <source>
        <strain evidence="3">JK7-1</strain>
    </source>
</reference>
<keyword evidence="4" id="KW-1185">Reference proteome</keyword>
<dbReference type="EMBL" id="CP073581">
    <property type="protein sequence ID" value="QUJ76939.1"/>
    <property type="molecule type" value="Genomic_DNA"/>
</dbReference>
<dbReference type="KEGG" id="sual:KDD17_02470"/>
<feature type="domain" description="Surface lipoprotein assembly modifier C-terminal" evidence="2">
    <location>
        <begin position="134"/>
        <end position="384"/>
    </location>
</feature>